<feature type="domain" description="Cyclic nucleotide-binding" evidence="2">
    <location>
        <begin position="58"/>
        <end position="165"/>
    </location>
</feature>
<dbReference type="EMBL" id="MBAD02002103">
    <property type="protein sequence ID" value="RLN49742.1"/>
    <property type="molecule type" value="Genomic_DNA"/>
</dbReference>
<dbReference type="Proteomes" id="UP000284657">
    <property type="component" value="Unassembled WGS sequence"/>
</dbReference>
<sequence length="301" mass="34571">VQNAVPKEIKRQIKTYYARLWRRRKGEAEFAAVEHVSRGLYEDVVLATLRSFVVQVTAFKPLDNQFLRALLTCLQYVVCSESEDVFVVGDVDRSMYFIAKGRISVKMGSSETYRERGEFFGELALLYGISRLETCVALTVTELYRLDHEPYSHLLLEFPEYRARNKLAWTTFSAGSVRDRSIVEEALRCFRRARPVENKVNTFAEGTTMNVNPVPPILDTQDITGNAGRIDAQLPHSYIYHSAMELLSRLSKSGVWALWELGFQSNTRRYSFCCGECGPIHLVPNTVFWKLNQQTLVWFVV</sequence>
<dbReference type="PANTHER" id="PTHR45638:SF11">
    <property type="entry name" value="CYCLIC NUCLEOTIDE-GATED CATION CHANNEL SUBUNIT A"/>
    <property type="match status" value="1"/>
</dbReference>
<evidence type="ECO:0000259" key="2">
    <source>
        <dbReference type="PROSITE" id="PS50042"/>
    </source>
</evidence>
<evidence type="ECO:0000313" key="3">
    <source>
        <dbReference type="EMBL" id="RLN49742.1"/>
    </source>
</evidence>
<keyword evidence="1" id="KW-0407">Ion channel</keyword>
<organism evidence="3 4">
    <name type="scientific">Phytophthora kernoviae</name>
    <dbReference type="NCBI Taxonomy" id="325452"/>
    <lineage>
        <taxon>Eukaryota</taxon>
        <taxon>Sar</taxon>
        <taxon>Stramenopiles</taxon>
        <taxon>Oomycota</taxon>
        <taxon>Peronosporomycetes</taxon>
        <taxon>Peronosporales</taxon>
        <taxon>Peronosporaceae</taxon>
        <taxon>Phytophthora</taxon>
    </lineage>
</organism>
<name>A0A421FRV2_9STRA</name>
<dbReference type="Pfam" id="PF00027">
    <property type="entry name" value="cNMP_binding"/>
    <property type="match status" value="1"/>
</dbReference>
<evidence type="ECO:0000256" key="1">
    <source>
        <dbReference type="ARBA" id="ARBA00023286"/>
    </source>
</evidence>
<dbReference type="PROSITE" id="PS50042">
    <property type="entry name" value="CNMP_BINDING_3"/>
    <property type="match status" value="1"/>
</dbReference>
<dbReference type="InterPro" id="IPR050866">
    <property type="entry name" value="CNG_cation_channel"/>
</dbReference>
<keyword evidence="1" id="KW-0406">Ion transport</keyword>
<dbReference type="CDD" id="cd00038">
    <property type="entry name" value="CAP_ED"/>
    <property type="match status" value="1"/>
</dbReference>
<dbReference type="SMART" id="SM00100">
    <property type="entry name" value="cNMP"/>
    <property type="match status" value="1"/>
</dbReference>
<protein>
    <recommendedName>
        <fullName evidence="2">Cyclic nucleotide-binding domain-containing protein</fullName>
    </recommendedName>
</protein>
<keyword evidence="1" id="KW-1071">Ligand-gated ion channel</keyword>
<dbReference type="Gene3D" id="2.60.120.10">
    <property type="entry name" value="Jelly Rolls"/>
    <property type="match status" value="1"/>
</dbReference>
<accession>A0A421FRV2</accession>
<dbReference type="InterPro" id="IPR000595">
    <property type="entry name" value="cNMP-bd_dom"/>
</dbReference>
<dbReference type="SUPFAM" id="SSF51206">
    <property type="entry name" value="cAMP-binding domain-like"/>
    <property type="match status" value="1"/>
</dbReference>
<keyword evidence="1" id="KW-0813">Transport</keyword>
<dbReference type="PANTHER" id="PTHR45638">
    <property type="entry name" value="CYCLIC NUCLEOTIDE-GATED CATION CHANNEL SUBUNIT A"/>
    <property type="match status" value="1"/>
</dbReference>
<dbReference type="GO" id="GO:0044877">
    <property type="term" value="F:protein-containing complex binding"/>
    <property type="evidence" value="ECO:0007669"/>
    <property type="project" value="TreeGrafter"/>
</dbReference>
<dbReference type="InterPro" id="IPR014710">
    <property type="entry name" value="RmlC-like_jellyroll"/>
</dbReference>
<gene>
    <name evidence="3" type="ORF">BBJ29_010154</name>
</gene>
<evidence type="ECO:0000313" key="4">
    <source>
        <dbReference type="Proteomes" id="UP000284657"/>
    </source>
</evidence>
<comment type="caution">
    <text evidence="3">The sequence shown here is derived from an EMBL/GenBank/DDBJ whole genome shotgun (WGS) entry which is preliminary data.</text>
</comment>
<dbReference type="InterPro" id="IPR018490">
    <property type="entry name" value="cNMP-bd_dom_sf"/>
</dbReference>
<dbReference type="GO" id="GO:0005221">
    <property type="term" value="F:intracellularly cyclic nucleotide-activated monoatomic cation channel activity"/>
    <property type="evidence" value="ECO:0007669"/>
    <property type="project" value="InterPro"/>
</dbReference>
<dbReference type="AlphaFoldDB" id="A0A421FRV2"/>
<feature type="non-terminal residue" evidence="3">
    <location>
        <position position="1"/>
    </location>
</feature>
<reference evidence="3 4" key="1">
    <citation type="submission" date="2018-07" db="EMBL/GenBank/DDBJ databases">
        <title>Genome sequencing of oomycete isolates from Chile give support for New Zealand origin for Phytophthora kernoviae and make available the first Nothophytophthora sp. genome.</title>
        <authorList>
            <person name="Studholme D.J."/>
            <person name="Sanfuentes E."/>
            <person name="Panda P."/>
            <person name="Hill R."/>
            <person name="Sambles C."/>
            <person name="Grant M."/>
            <person name="Williams N.M."/>
            <person name="Mcdougal R.L."/>
        </authorList>
    </citation>
    <scope>NUCLEOTIDE SEQUENCE [LARGE SCALE GENOMIC DNA]</scope>
    <source>
        <strain evidence="3">Chile7</strain>
    </source>
</reference>
<proteinExistence type="predicted"/>